<keyword evidence="2" id="KW-1185">Reference proteome</keyword>
<sequence>MNNRHQGSPSGLPAAPRRIGLKYCGGCAPRYDRVEQVRIISSSLRGVIDLLPAGGQDLEAILVVAGCPTCCVETRAFGPLPILRIRSEADTRLLIDEIKAEPSRDLAGSTLSVVG</sequence>
<name>A0ABN6F2B3_9BACT</name>
<proteinExistence type="predicted"/>
<evidence type="ECO:0000313" key="2">
    <source>
        <dbReference type="Proteomes" id="UP001320148"/>
    </source>
</evidence>
<dbReference type="EMBL" id="AP024488">
    <property type="protein sequence ID" value="BCS95612.1"/>
    <property type="molecule type" value="Genomic_DNA"/>
</dbReference>
<dbReference type="Proteomes" id="UP001320148">
    <property type="component" value="Chromosome"/>
</dbReference>
<evidence type="ECO:0000313" key="1">
    <source>
        <dbReference type="EMBL" id="BCS95612.1"/>
    </source>
</evidence>
<gene>
    <name evidence="1" type="ORF">DSLASN_12440</name>
</gene>
<organism evidence="1 2">
    <name type="scientific">Desulfoluna limicola</name>
    <dbReference type="NCBI Taxonomy" id="2810562"/>
    <lineage>
        <taxon>Bacteria</taxon>
        <taxon>Pseudomonadati</taxon>
        <taxon>Thermodesulfobacteriota</taxon>
        <taxon>Desulfobacteria</taxon>
        <taxon>Desulfobacterales</taxon>
        <taxon>Desulfolunaceae</taxon>
        <taxon>Desulfoluna</taxon>
    </lineage>
</organism>
<protein>
    <recommendedName>
        <fullName evidence="3">Zinc-binding protein</fullName>
    </recommendedName>
</protein>
<reference evidence="1 2" key="1">
    <citation type="submission" date="2021-02" db="EMBL/GenBank/DDBJ databases">
        <title>Complete genome of Desulfoluna sp. strain ASN36.</title>
        <authorList>
            <person name="Takahashi A."/>
            <person name="Kojima H."/>
            <person name="Fukui M."/>
        </authorList>
    </citation>
    <scope>NUCLEOTIDE SEQUENCE [LARGE SCALE GENOMIC DNA]</scope>
    <source>
        <strain evidence="1 2">ASN36</strain>
    </source>
</reference>
<dbReference type="RefSeq" id="WP_236891881.1">
    <property type="nucleotide sequence ID" value="NZ_AP024488.1"/>
</dbReference>
<accession>A0ABN6F2B3</accession>
<evidence type="ECO:0008006" key="3">
    <source>
        <dbReference type="Google" id="ProtNLM"/>
    </source>
</evidence>